<feature type="compositionally biased region" description="Basic and acidic residues" evidence="1">
    <location>
        <begin position="110"/>
        <end position="120"/>
    </location>
</feature>
<evidence type="ECO:0000313" key="2">
    <source>
        <dbReference type="EMBL" id="SPJ79381.1"/>
    </source>
</evidence>
<sequence>MRDQLVLYLASPFPPLALSYILLCPNFPYPVSSSVVILFPAIHYVSSISVTSRRNCDIVFGEPGHCRTAYVHPSTQSPLYGFCGRTIIDVASVASASTRTTESTSITTRRPNEKPSARPDDKVMAACGGHISECGVHDKAKIVYIPISTVTVTNEIVTTSITTLPPQINYITEVKVETINNKTQGHCRDTVTLDGDVATVKVDINVVAIEEVIPISNVTIYSTTTVTANATEQCFLETSTLQQGPPKSRRPDERPTIPSLSPPVRTDVATGNDDYREQSSSSRRTGLEGSGGFIGEGDSDL</sequence>
<dbReference type="Proteomes" id="UP001187734">
    <property type="component" value="Unassembled WGS sequence"/>
</dbReference>
<organism evidence="2 3">
    <name type="scientific">Fusarium torulosum</name>
    <dbReference type="NCBI Taxonomy" id="33205"/>
    <lineage>
        <taxon>Eukaryota</taxon>
        <taxon>Fungi</taxon>
        <taxon>Dikarya</taxon>
        <taxon>Ascomycota</taxon>
        <taxon>Pezizomycotina</taxon>
        <taxon>Sordariomycetes</taxon>
        <taxon>Hypocreomycetidae</taxon>
        <taxon>Hypocreales</taxon>
        <taxon>Nectriaceae</taxon>
        <taxon>Fusarium</taxon>
    </lineage>
</organism>
<protein>
    <submittedName>
        <fullName evidence="2">Uncharacterized protein</fullName>
    </submittedName>
</protein>
<accession>A0AAE8MDX8</accession>
<reference evidence="2" key="1">
    <citation type="submission" date="2018-03" db="EMBL/GenBank/DDBJ databases">
        <authorList>
            <person name="Guldener U."/>
        </authorList>
    </citation>
    <scope>NUCLEOTIDE SEQUENCE</scope>
</reference>
<gene>
    <name evidence="2" type="ORF">FTOL_07772</name>
</gene>
<feature type="compositionally biased region" description="Low complexity" evidence="1">
    <location>
        <begin position="99"/>
        <end position="109"/>
    </location>
</feature>
<proteinExistence type="predicted"/>
<comment type="caution">
    <text evidence="2">The sequence shown here is derived from an EMBL/GenBank/DDBJ whole genome shotgun (WGS) entry which is preliminary data.</text>
</comment>
<dbReference type="EMBL" id="ONZP01000267">
    <property type="protein sequence ID" value="SPJ79381.1"/>
    <property type="molecule type" value="Genomic_DNA"/>
</dbReference>
<feature type="region of interest" description="Disordered" evidence="1">
    <location>
        <begin position="99"/>
        <end position="120"/>
    </location>
</feature>
<feature type="region of interest" description="Disordered" evidence="1">
    <location>
        <begin position="239"/>
        <end position="301"/>
    </location>
</feature>
<evidence type="ECO:0000256" key="1">
    <source>
        <dbReference type="SAM" id="MobiDB-lite"/>
    </source>
</evidence>
<name>A0AAE8MDX8_9HYPO</name>
<keyword evidence="3" id="KW-1185">Reference proteome</keyword>
<evidence type="ECO:0000313" key="3">
    <source>
        <dbReference type="Proteomes" id="UP001187734"/>
    </source>
</evidence>
<dbReference type="AlphaFoldDB" id="A0AAE8MDX8"/>